<organism evidence="5 6">
    <name type="scientific">Monascus purpureus</name>
    <name type="common">Red mold</name>
    <name type="synonym">Monascus anka</name>
    <dbReference type="NCBI Taxonomy" id="5098"/>
    <lineage>
        <taxon>Eukaryota</taxon>
        <taxon>Fungi</taxon>
        <taxon>Dikarya</taxon>
        <taxon>Ascomycota</taxon>
        <taxon>Pezizomycotina</taxon>
        <taxon>Eurotiomycetes</taxon>
        <taxon>Eurotiomycetidae</taxon>
        <taxon>Eurotiales</taxon>
        <taxon>Aspergillaceae</taxon>
        <taxon>Monascus</taxon>
    </lineage>
</organism>
<keyword evidence="2" id="KW-0456">Lyase</keyword>
<dbReference type="Gene3D" id="3.10.490.10">
    <property type="entry name" value="Gamma-glutamyl cyclotransferase-like"/>
    <property type="match status" value="1"/>
</dbReference>
<dbReference type="EMBL" id="VIFY01000032">
    <property type="protein sequence ID" value="TQB74398.1"/>
    <property type="molecule type" value="Genomic_DNA"/>
</dbReference>
<comment type="caution">
    <text evidence="5">The sequence shown here is derived from an EMBL/GenBank/DDBJ whole genome shotgun (WGS) entry which is preliminary data.</text>
</comment>
<dbReference type="Proteomes" id="UP000319663">
    <property type="component" value="Unassembled WGS sequence"/>
</dbReference>
<keyword evidence="6" id="KW-1185">Reference proteome</keyword>
<sequence>MGKLFTKYQSEDEETATSVCRFSTTGVFGRLRGILSINGASLQDRARGIPTTSLERQRASTTDLLVDMDEKLPEVASGQTLPCEVEKPASEKTVLYLAYGSNLASKVFLGRRNIKPLSQVNVLVPELRLTFDLPGIPYHEPCFAGVQFLHASEQSIGKNGEKTQIMENASEKFRLLTGQYYHKDHWHKPLVGVVYEVTPSDYARIIATEGGGQSYKDVVVTCYPFPKVYDPMDAVPDRPTTQPFKAHTLLSPAADMNKAFRTQEVAPAHYRCVEQSRRHPRVRPDPSYAQPSARYLNLITSGAAEHSLPLSYREYLSNIRPYRITTLSQRFGQAIFLVTWVPLVLTTILLSSVLAGPDGQSSPWLVRIANAVFQLMWDSYDRLFKIVFGDGERTIGE</sequence>
<proteinExistence type="predicted"/>
<dbReference type="GO" id="GO:0003839">
    <property type="term" value="F:gamma-glutamylcyclotransferase activity"/>
    <property type="evidence" value="ECO:0007669"/>
    <property type="project" value="UniProtKB-EC"/>
</dbReference>
<feature type="binding site" evidence="4">
    <location>
        <begin position="96"/>
        <end position="101"/>
    </location>
    <ligand>
        <name>substrate</name>
    </ligand>
</feature>
<evidence type="ECO:0000256" key="4">
    <source>
        <dbReference type="PIRSR" id="PIRSR617939-2"/>
    </source>
</evidence>
<dbReference type="PANTHER" id="PTHR12935">
    <property type="entry name" value="GAMMA-GLUTAMYLCYCLOTRANSFERASE"/>
    <property type="match status" value="1"/>
</dbReference>
<feature type="binding site" evidence="4">
    <location>
        <position position="295"/>
    </location>
    <ligand>
        <name>substrate</name>
    </ligand>
</feature>
<dbReference type="EC" id="4.3.2.9" evidence="1"/>
<evidence type="ECO:0000256" key="2">
    <source>
        <dbReference type="ARBA" id="ARBA00023239"/>
    </source>
</evidence>
<accession>A0A507QX85</accession>
<reference evidence="5 6" key="1">
    <citation type="submission" date="2019-06" db="EMBL/GenBank/DDBJ databases">
        <title>Wine fermentation using esterase from Monascus purpureus.</title>
        <authorList>
            <person name="Geng C."/>
            <person name="Zhang Y."/>
        </authorList>
    </citation>
    <scope>NUCLEOTIDE SEQUENCE [LARGE SCALE GENOMIC DNA]</scope>
    <source>
        <strain evidence="5">HQ1</strain>
    </source>
</reference>
<evidence type="ECO:0000256" key="1">
    <source>
        <dbReference type="ARBA" id="ARBA00012346"/>
    </source>
</evidence>
<feature type="active site" description="Proton acceptor" evidence="3">
    <location>
        <position position="209"/>
    </location>
</feature>
<evidence type="ECO:0000256" key="3">
    <source>
        <dbReference type="PIRSR" id="PIRSR617939-1"/>
    </source>
</evidence>
<dbReference type="OrthoDB" id="2017317at2759"/>
<protein>
    <recommendedName>
        <fullName evidence="1">gamma-glutamylcyclotransferase</fullName>
        <ecNumber evidence="1">4.3.2.9</ecNumber>
    </recommendedName>
</protein>
<evidence type="ECO:0000313" key="5">
    <source>
        <dbReference type="EMBL" id="TQB74398.1"/>
    </source>
</evidence>
<dbReference type="InterPro" id="IPR017939">
    <property type="entry name" value="G-Glutamylcylcotransferase"/>
</dbReference>
<gene>
    <name evidence="5" type="ORF">MPDQ_004891</name>
</gene>
<dbReference type="STRING" id="5098.A0A507QX85"/>
<dbReference type="AlphaFoldDB" id="A0A507QX85"/>
<name>A0A507QX85_MONPU</name>
<dbReference type="PANTHER" id="PTHR12935:SF0">
    <property type="entry name" value="GAMMA-GLUTAMYLCYCLOTRANSFERASE"/>
    <property type="match status" value="1"/>
</dbReference>
<evidence type="ECO:0000313" key="6">
    <source>
        <dbReference type="Proteomes" id="UP000319663"/>
    </source>
</evidence>